<dbReference type="PANTHER" id="PTHR37946">
    <property type="entry name" value="SLL1969 PROTEIN"/>
    <property type="match status" value="1"/>
</dbReference>
<dbReference type="PANTHER" id="PTHR37946:SF1">
    <property type="entry name" value="SLL1969 PROTEIN"/>
    <property type="match status" value="1"/>
</dbReference>
<keyword evidence="3" id="KW-1185">Reference proteome</keyword>
<gene>
    <name evidence="2" type="ordered locus">F7308_1476</name>
</gene>
<dbReference type="InterPro" id="IPR007751">
    <property type="entry name" value="DUF676_lipase-like"/>
</dbReference>
<proteinExistence type="predicted"/>
<evidence type="ECO:0000259" key="1">
    <source>
        <dbReference type="Pfam" id="PF05057"/>
    </source>
</evidence>
<dbReference type="Proteomes" id="UP000000490">
    <property type="component" value="Chromosome"/>
</dbReference>
<dbReference type="Pfam" id="PF05057">
    <property type="entry name" value="DUF676"/>
    <property type="match status" value="1"/>
</dbReference>
<sequence>MSKDKVVILVHGFIKNSKDMSSLANFLKDGYDEVIAVDLPTTFVSIDIAVNKLCQIIENIPLSKSLIFVAHSMGGIISCMTIDKLQLTNVEKCVFIASPFAGSRVANFGDRIPFYSRVLKPNKDLKVTDKYLEICNRVADKVSVGLIAGNKYSKLNLLARLCLRSEHDGLVEVSSVFSINSLDRITLNKNHSEIHHDEETLTKVSFFLNTGSFYLKN</sequence>
<reference evidence="2" key="1">
    <citation type="submission" date="2011-05" db="EMBL/GenBank/DDBJ databases">
        <authorList>
            <person name="Kuske C.R."/>
            <person name="Challacombe J.F."/>
            <person name="Siddaramappa S."/>
            <person name="Petersen J.M."/>
            <person name="Bruce D.C."/>
        </authorList>
    </citation>
    <scope>NUCLEOTIDE SEQUENCE</scope>
    <source>
        <strain evidence="2">TX077308</strain>
    </source>
</reference>
<feature type="domain" description="DUF676" evidence="1">
    <location>
        <begin position="2"/>
        <end position="149"/>
    </location>
</feature>
<dbReference type="EMBL" id="CP002872">
    <property type="protein sequence ID" value="AEI36401.1"/>
    <property type="molecule type" value="Genomic_DNA"/>
</dbReference>
<name>A0ABM5MB63_FRAST</name>
<evidence type="ECO:0000313" key="3">
    <source>
        <dbReference type="Proteomes" id="UP000000490"/>
    </source>
</evidence>
<organism evidence="2 3">
    <name type="scientific">Francisella salina</name>
    <dbReference type="NCBI Taxonomy" id="573569"/>
    <lineage>
        <taxon>Bacteria</taxon>
        <taxon>Pseudomonadati</taxon>
        <taxon>Pseudomonadota</taxon>
        <taxon>Gammaproteobacteria</taxon>
        <taxon>Thiotrichales</taxon>
        <taxon>Francisellaceae</taxon>
        <taxon>Francisella</taxon>
    </lineage>
</organism>
<dbReference type="SUPFAM" id="SSF53474">
    <property type="entry name" value="alpha/beta-Hydrolases"/>
    <property type="match status" value="1"/>
</dbReference>
<dbReference type="Gene3D" id="3.40.50.1820">
    <property type="entry name" value="alpha/beta hydrolase"/>
    <property type="match status" value="1"/>
</dbReference>
<dbReference type="InterPro" id="IPR029058">
    <property type="entry name" value="AB_hydrolase_fold"/>
</dbReference>
<dbReference type="RefSeq" id="WP_013923233.1">
    <property type="nucleotide sequence ID" value="NC_015696.1"/>
</dbReference>
<protein>
    <recommendedName>
        <fullName evidence="1">DUF676 domain-containing protein</fullName>
    </recommendedName>
</protein>
<evidence type="ECO:0000313" key="2">
    <source>
        <dbReference type="EMBL" id="AEI36401.1"/>
    </source>
</evidence>
<accession>A0ABM5MB63</accession>